<feature type="transmembrane region" description="Helical" evidence="1">
    <location>
        <begin position="118"/>
        <end position="136"/>
    </location>
</feature>
<accession>A0ABX0I6K4</accession>
<keyword evidence="1" id="KW-0812">Transmembrane</keyword>
<feature type="transmembrane region" description="Helical" evidence="1">
    <location>
        <begin position="148"/>
        <end position="166"/>
    </location>
</feature>
<keyword evidence="1" id="KW-1133">Transmembrane helix</keyword>
<feature type="transmembrane region" description="Helical" evidence="1">
    <location>
        <begin position="216"/>
        <end position="233"/>
    </location>
</feature>
<sequence>MIYFDLILVVSLFAYLFLNKKFDLLNPSVIFLLFHVFFVTFKCVQIFFFDAKIISNQWYSNFVTVEEIEKAIFLADISLLGFFAGFHLFTKKFQKKGQRFTQKFQELKEKKSILLKSYLLLLVPLGIFGFVFFSFVPGLSSEEIVYDTIPLILGSLGIVSAVILLYEKGFVWYYVVFFFIMVVAYSLQGTLRFRVILPFVFVLLLYLKIQQLKYPPLKFVVLGFVLLLLSFPLKEIGKSYQEGETIRLTEVLSDSYEEVVSGESGDLSFVEQSAAMVGAIDVKDIIFYGGTYQPILFFWVPKKIWASKPRLNQWQFDISISGREFGELGQISMLSGESYANFRYLGVFFIPFLLARFYSYLFHVYQNVNYKHPGFLLLLLYNMVLFQIWRDGMISFIMFPITNYLPIMLLYFIKKTIPVK</sequence>
<feature type="transmembrane region" description="Helical" evidence="1">
    <location>
        <begin position="342"/>
        <end position="361"/>
    </location>
</feature>
<comment type="caution">
    <text evidence="2">The sequence shown here is derived from an EMBL/GenBank/DDBJ whole genome shotgun (WGS) entry which is preliminary data.</text>
</comment>
<dbReference type="RefSeq" id="WP_166076152.1">
    <property type="nucleotide sequence ID" value="NZ_JAAJBT010000002.1"/>
</dbReference>
<keyword evidence="1" id="KW-0472">Membrane</keyword>
<feature type="transmembrane region" description="Helical" evidence="1">
    <location>
        <begin position="29"/>
        <end position="51"/>
    </location>
</feature>
<dbReference type="Proteomes" id="UP000800984">
    <property type="component" value="Unassembled WGS sequence"/>
</dbReference>
<feature type="transmembrane region" description="Helical" evidence="1">
    <location>
        <begin position="395"/>
        <end position="413"/>
    </location>
</feature>
<evidence type="ECO:0000256" key="1">
    <source>
        <dbReference type="SAM" id="Phobius"/>
    </source>
</evidence>
<proteinExistence type="predicted"/>
<organism evidence="2 3">
    <name type="scientific">Flavobacterium difficile</name>
    <dbReference type="NCBI Taxonomy" id="2709659"/>
    <lineage>
        <taxon>Bacteria</taxon>
        <taxon>Pseudomonadati</taxon>
        <taxon>Bacteroidota</taxon>
        <taxon>Flavobacteriia</taxon>
        <taxon>Flavobacteriales</taxon>
        <taxon>Flavobacteriaceae</taxon>
        <taxon>Flavobacterium</taxon>
    </lineage>
</organism>
<gene>
    <name evidence="2" type="ORF">G4D72_03115</name>
</gene>
<feature type="transmembrane region" description="Helical" evidence="1">
    <location>
        <begin position="373"/>
        <end position="389"/>
    </location>
</feature>
<feature type="transmembrane region" description="Helical" evidence="1">
    <location>
        <begin position="171"/>
        <end position="187"/>
    </location>
</feature>
<feature type="transmembrane region" description="Helical" evidence="1">
    <location>
        <begin position="71"/>
        <end position="89"/>
    </location>
</feature>
<name>A0ABX0I6K4_9FLAO</name>
<reference evidence="2 3" key="1">
    <citation type="submission" date="2020-02" db="EMBL/GenBank/DDBJ databases">
        <authorList>
            <person name="Chen W.-M."/>
        </authorList>
    </citation>
    <scope>NUCLEOTIDE SEQUENCE [LARGE SCALE GENOMIC DNA]</scope>
    <source>
        <strain evidence="2 3">KDG-16</strain>
    </source>
</reference>
<dbReference type="EMBL" id="JAAJBT010000002">
    <property type="protein sequence ID" value="NHM01096.1"/>
    <property type="molecule type" value="Genomic_DNA"/>
</dbReference>
<feature type="transmembrane region" description="Helical" evidence="1">
    <location>
        <begin position="193"/>
        <end position="209"/>
    </location>
</feature>
<keyword evidence="3" id="KW-1185">Reference proteome</keyword>
<evidence type="ECO:0008006" key="4">
    <source>
        <dbReference type="Google" id="ProtNLM"/>
    </source>
</evidence>
<evidence type="ECO:0000313" key="3">
    <source>
        <dbReference type="Proteomes" id="UP000800984"/>
    </source>
</evidence>
<evidence type="ECO:0000313" key="2">
    <source>
        <dbReference type="EMBL" id="NHM01096.1"/>
    </source>
</evidence>
<protein>
    <recommendedName>
        <fullName evidence="4">Oligosaccharide repeat unit polymerase</fullName>
    </recommendedName>
</protein>